<evidence type="ECO:0000313" key="3">
    <source>
        <dbReference type="EMBL" id="CAF4482633.1"/>
    </source>
</evidence>
<keyword evidence="4" id="KW-1185">Reference proteome</keyword>
<evidence type="ECO:0000259" key="1">
    <source>
        <dbReference type="Pfam" id="PF16076"/>
    </source>
</evidence>
<dbReference type="Proteomes" id="UP000663851">
    <property type="component" value="Unassembled WGS sequence"/>
</dbReference>
<dbReference type="Pfam" id="PF16076">
    <property type="entry name" value="Acyltransf_C"/>
    <property type="match status" value="1"/>
</dbReference>
<dbReference type="Proteomes" id="UP000663873">
    <property type="component" value="Unassembled WGS sequence"/>
</dbReference>
<dbReference type="AlphaFoldDB" id="A0A820R2F9"/>
<organism evidence="2 4">
    <name type="scientific">Rotaria socialis</name>
    <dbReference type="NCBI Taxonomy" id="392032"/>
    <lineage>
        <taxon>Eukaryota</taxon>
        <taxon>Metazoa</taxon>
        <taxon>Spiralia</taxon>
        <taxon>Gnathifera</taxon>
        <taxon>Rotifera</taxon>
        <taxon>Eurotatoria</taxon>
        <taxon>Bdelloidea</taxon>
        <taxon>Philodinida</taxon>
        <taxon>Philodinidae</taxon>
        <taxon>Rotaria</taxon>
    </lineage>
</organism>
<dbReference type="EMBL" id="CAJOBO010003156">
    <property type="protein sequence ID" value="CAF4482633.1"/>
    <property type="molecule type" value="Genomic_DNA"/>
</dbReference>
<proteinExistence type="predicted"/>
<dbReference type="EMBL" id="CAJOBP010004175">
    <property type="protein sequence ID" value="CAF4431978.1"/>
    <property type="molecule type" value="Genomic_DNA"/>
</dbReference>
<feature type="domain" description="Acyltransferase C-terminal" evidence="1">
    <location>
        <begin position="63"/>
        <end position="113"/>
    </location>
</feature>
<accession>A0A820R2F9</accession>
<dbReference type="InterPro" id="IPR032098">
    <property type="entry name" value="Acyltransf_C"/>
</dbReference>
<evidence type="ECO:0000313" key="4">
    <source>
        <dbReference type="Proteomes" id="UP000663873"/>
    </source>
</evidence>
<reference evidence="2" key="1">
    <citation type="submission" date="2021-02" db="EMBL/GenBank/DDBJ databases">
        <authorList>
            <person name="Nowell W R."/>
        </authorList>
    </citation>
    <scope>NUCLEOTIDE SEQUENCE</scope>
</reference>
<evidence type="ECO:0000313" key="2">
    <source>
        <dbReference type="EMBL" id="CAF4431978.1"/>
    </source>
</evidence>
<protein>
    <recommendedName>
        <fullName evidence="1">Acyltransferase C-terminal domain-containing protein</fullName>
    </recommendedName>
</protein>
<name>A0A820R2F9_9BILA</name>
<comment type="caution">
    <text evidence="2">The sequence shown here is derived from an EMBL/GenBank/DDBJ whole genome shotgun (WGS) entry which is preliminary data.</text>
</comment>
<sequence length="128" mass="14934">MKVFQLFRTCAYMSNLKLEFHCSSFKSLEFSIQVFNPPFQSIYDITVGRKKSGTESTFLSITQGRSGQAEMYIRSIPVSAIPTDMEGSSNWVHQFYRDKDEIYDYFVQHGTLKDYGLLRIEIPHNYYA</sequence>
<gene>
    <name evidence="3" type="ORF">HFQ381_LOCUS26399</name>
    <name evidence="2" type="ORF">UJA718_LOCUS21402</name>
</gene>